<evidence type="ECO:0000256" key="4">
    <source>
        <dbReference type="ARBA" id="ARBA00022670"/>
    </source>
</evidence>
<dbReference type="SMART" id="SM00020">
    <property type="entry name" value="Tryp_SPc"/>
    <property type="match status" value="1"/>
</dbReference>
<evidence type="ECO:0000256" key="1">
    <source>
        <dbReference type="ARBA" id="ARBA00004613"/>
    </source>
</evidence>
<dbReference type="EMBL" id="CAQQ02175726">
    <property type="status" value="NOT_ANNOTATED_CDS"/>
    <property type="molecule type" value="Genomic_DNA"/>
</dbReference>
<dbReference type="Pfam" id="PF00089">
    <property type="entry name" value="Trypsin"/>
    <property type="match status" value="2"/>
</dbReference>
<reference evidence="9" key="2">
    <citation type="submission" date="2015-06" db="UniProtKB">
        <authorList>
            <consortium name="EnsemblMetazoa"/>
        </authorList>
    </citation>
    <scope>IDENTIFICATION</scope>
</reference>
<evidence type="ECO:0000256" key="2">
    <source>
        <dbReference type="ARBA" id="ARBA00007664"/>
    </source>
</evidence>
<protein>
    <recommendedName>
        <fullName evidence="8">Peptidase S1 domain-containing protein</fullName>
    </recommendedName>
</protein>
<evidence type="ECO:0000256" key="6">
    <source>
        <dbReference type="ARBA" id="ARBA00022825"/>
    </source>
</evidence>
<dbReference type="EMBL" id="CAQQ02175725">
    <property type="status" value="NOT_ANNOTATED_CDS"/>
    <property type="molecule type" value="Genomic_DNA"/>
</dbReference>
<keyword evidence="3" id="KW-0964">Secreted</keyword>
<keyword evidence="5" id="KW-0378">Hydrolase</keyword>
<evidence type="ECO:0000256" key="5">
    <source>
        <dbReference type="ARBA" id="ARBA00022801"/>
    </source>
</evidence>
<evidence type="ECO:0000259" key="8">
    <source>
        <dbReference type="PROSITE" id="PS50240"/>
    </source>
</evidence>
<dbReference type="AlphaFoldDB" id="T1GEH9"/>
<dbReference type="HOGENOM" id="CLU_006842_13_1_1"/>
<accession>T1GEH9</accession>
<name>T1GEH9_MEGSC</name>
<evidence type="ECO:0000256" key="3">
    <source>
        <dbReference type="ARBA" id="ARBA00022525"/>
    </source>
</evidence>
<dbReference type="EnsemblMetazoa" id="MESCA001743-RA">
    <property type="protein sequence ID" value="MESCA001743-PA"/>
    <property type="gene ID" value="MESCA001743"/>
</dbReference>
<dbReference type="InterPro" id="IPR001254">
    <property type="entry name" value="Trypsin_dom"/>
</dbReference>
<sequence length="271" mass="29509">MVCGSQRGEFKVSRDDHCAIRFGFRDAIPSVIARSIWESLLWGTIISTKFVATAAHCVDSIEDPSDILIRLDSNDRTKGGILDLAKAIKYHEEYDEETLENDIALIQMRVPIKGVHTADLAYTDFPEGTEVLVSGWGMESEDASELPTKLKAGTFKIVSLEECRRIYGEDVIFDTNICAMSDDSNVCPGDSGGPLTIEGIFLGVISWGYGCNRAGFPVDTCQGDSGGPLVVDDILVGVVSWGIGCAKPGYPGVYTSVPKFLQWIEDTILEL</sequence>
<dbReference type="CDD" id="cd00190">
    <property type="entry name" value="Tryp_SPc"/>
    <property type="match status" value="1"/>
</dbReference>
<dbReference type="Gene3D" id="2.40.10.10">
    <property type="entry name" value="Trypsin-like serine proteases"/>
    <property type="match status" value="3"/>
</dbReference>
<dbReference type="InterPro" id="IPR050430">
    <property type="entry name" value="Peptidase_S1"/>
</dbReference>
<keyword evidence="10" id="KW-1185">Reference proteome</keyword>
<keyword evidence="7" id="KW-1015">Disulfide bond</keyword>
<dbReference type="PRINTS" id="PR00722">
    <property type="entry name" value="CHYMOTRYPSIN"/>
</dbReference>
<dbReference type="PANTHER" id="PTHR24276:SF91">
    <property type="entry name" value="AT26814P-RELATED"/>
    <property type="match status" value="1"/>
</dbReference>
<dbReference type="Proteomes" id="UP000015102">
    <property type="component" value="Unassembled WGS sequence"/>
</dbReference>
<feature type="domain" description="Peptidase S1" evidence="8">
    <location>
        <begin position="43"/>
        <end position="269"/>
    </location>
</feature>
<dbReference type="InterPro" id="IPR009003">
    <property type="entry name" value="Peptidase_S1_PA"/>
</dbReference>
<proteinExistence type="inferred from homology"/>
<keyword evidence="4" id="KW-0645">Protease</keyword>
<dbReference type="PROSITE" id="PS00135">
    <property type="entry name" value="TRYPSIN_SER"/>
    <property type="match status" value="2"/>
</dbReference>
<dbReference type="GO" id="GO:0006508">
    <property type="term" value="P:proteolysis"/>
    <property type="evidence" value="ECO:0007669"/>
    <property type="project" value="UniProtKB-KW"/>
</dbReference>
<reference evidence="10" key="1">
    <citation type="submission" date="2013-02" db="EMBL/GenBank/DDBJ databases">
        <authorList>
            <person name="Hughes D."/>
        </authorList>
    </citation>
    <scope>NUCLEOTIDE SEQUENCE</scope>
    <source>
        <strain>Durham</strain>
        <strain evidence="10">NC isolate 2 -- Noor lab</strain>
    </source>
</reference>
<keyword evidence="6" id="KW-0720">Serine protease</keyword>
<dbReference type="OMA" id="TNICAMS"/>
<comment type="similarity">
    <text evidence="2">Belongs to the peptidase S1 family.</text>
</comment>
<dbReference type="PANTHER" id="PTHR24276">
    <property type="entry name" value="POLYSERASE-RELATED"/>
    <property type="match status" value="1"/>
</dbReference>
<dbReference type="GO" id="GO:0004252">
    <property type="term" value="F:serine-type endopeptidase activity"/>
    <property type="evidence" value="ECO:0007669"/>
    <property type="project" value="InterPro"/>
</dbReference>
<dbReference type="InterPro" id="IPR043504">
    <property type="entry name" value="Peptidase_S1_PA_chymotrypsin"/>
</dbReference>
<dbReference type="PROSITE" id="PS50240">
    <property type="entry name" value="TRYPSIN_DOM"/>
    <property type="match status" value="1"/>
</dbReference>
<dbReference type="InterPro" id="IPR033116">
    <property type="entry name" value="TRYPSIN_SER"/>
</dbReference>
<dbReference type="EMBL" id="CAQQ02175724">
    <property type="status" value="NOT_ANNOTATED_CDS"/>
    <property type="molecule type" value="Genomic_DNA"/>
</dbReference>
<evidence type="ECO:0000313" key="10">
    <source>
        <dbReference type="Proteomes" id="UP000015102"/>
    </source>
</evidence>
<organism evidence="9 10">
    <name type="scientific">Megaselia scalaris</name>
    <name type="common">Humpbacked fly</name>
    <name type="synonym">Phora scalaris</name>
    <dbReference type="NCBI Taxonomy" id="36166"/>
    <lineage>
        <taxon>Eukaryota</taxon>
        <taxon>Metazoa</taxon>
        <taxon>Ecdysozoa</taxon>
        <taxon>Arthropoda</taxon>
        <taxon>Hexapoda</taxon>
        <taxon>Insecta</taxon>
        <taxon>Pterygota</taxon>
        <taxon>Neoptera</taxon>
        <taxon>Endopterygota</taxon>
        <taxon>Diptera</taxon>
        <taxon>Brachycera</taxon>
        <taxon>Muscomorpha</taxon>
        <taxon>Platypezoidea</taxon>
        <taxon>Phoridae</taxon>
        <taxon>Megaseliini</taxon>
        <taxon>Megaselia</taxon>
    </lineage>
</organism>
<dbReference type="InterPro" id="IPR001314">
    <property type="entry name" value="Peptidase_S1A"/>
</dbReference>
<comment type="subcellular location">
    <subcellularLocation>
        <location evidence="1">Secreted</location>
    </subcellularLocation>
</comment>
<evidence type="ECO:0000256" key="7">
    <source>
        <dbReference type="ARBA" id="ARBA00023157"/>
    </source>
</evidence>
<dbReference type="STRING" id="36166.T1GEH9"/>
<dbReference type="SUPFAM" id="SSF50494">
    <property type="entry name" value="Trypsin-like serine proteases"/>
    <property type="match status" value="2"/>
</dbReference>
<evidence type="ECO:0000313" key="9">
    <source>
        <dbReference type="EnsemblMetazoa" id="MESCA001743-PA"/>
    </source>
</evidence>